<keyword evidence="1" id="KW-0472">Membrane</keyword>
<keyword evidence="1" id="KW-0812">Transmembrane</keyword>
<dbReference type="Proteomes" id="UP000231474">
    <property type="component" value="Unassembled WGS sequence"/>
</dbReference>
<dbReference type="EMBL" id="PFEK01000025">
    <property type="protein sequence ID" value="PJE67641.1"/>
    <property type="molecule type" value="Genomic_DNA"/>
</dbReference>
<reference evidence="3" key="1">
    <citation type="submission" date="2017-09" db="EMBL/GenBank/DDBJ databases">
        <title>Depth-based differentiation of microbial function through sediment-hosted aquifers and enrichment of novel symbionts in the deep terrestrial subsurface.</title>
        <authorList>
            <person name="Probst A.J."/>
            <person name="Ladd B."/>
            <person name="Jarett J.K."/>
            <person name="Geller-Mcgrath D.E."/>
            <person name="Sieber C.M.K."/>
            <person name="Emerson J.B."/>
            <person name="Anantharaman K."/>
            <person name="Thomas B.C."/>
            <person name="Malmstrom R."/>
            <person name="Stieglmeier M."/>
            <person name="Klingl A."/>
            <person name="Woyke T."/>
            <person name="Ryan C.M."/>
            <person name="Banfield J.F."/>
        </authorList>
    </citation>
    <scope>NUCLEOTIDE SEQUENCE [LARGE SCALE GENOMIC DNA]</scope>
</reference>
<dbReference type="AlphaFoldDB" id="A0A2M8L3Y5"/>
<proteinExistence type="predicted"/>
<protein>
    <submittedName>
        <fullName evidence="2">Uncharacterized protein</fullName>
    </submittedName>
</protein>
<evidence type="ECO:0000313" key="2">
    <source>
        <dbReference type="EMBL" id="PJE67641.1"/>
    </source>
</evidence>
<feature type="transmembrane region" description="Helical" evidence="1">
    <location>
        <begin position="53"/>
        <end position="76"/>
    </location>
</feature>
<accession>A0A2M8L3Y5</accession>
<gene>
    <name evidence="2" type="ORF">COU95_01280</name>
</gene>
<keyword evidence="1" id="KW-1133">Transmembrane helix</keyword>
<name>A0A2M8L3Y5_9BACT</name>
<evidence type="ECO:0000313" key="3">
    <source>
        <dbReference type="Proteomes" id="UP000231474"/>
    </source>
</evidence>
<organism evidence="2 3">
    <name type="scientific">Candidatus Shapirobacteria bacterium CG10_big_fil_rev_8_21_14_0_10_40_9</name>
    <dbReference type="NCBI Taxonomy" id="1974888"/>
    <lineage>
        <taxon>Bacteria</taxon>
        <taxon>Candidatus Shapironibacteriota</taxon>
    </lineage>
</organism>
<sequence>MKDNFYLLLFNLYQKFGNSPYIKLIIILFFTFLFVVLLAYVRKHIFQISMRGTVFGFFLGMVLVLVFDLIILAALADKTKIQKLFSGEKRQEALGEVVISGVNNLSKILGVSTIVSPRKPKTAQEVISDILLLPDEEAQKVKNLICPK</sequence>
<evidence type="ECO:0000256" key="1">
    <source>
        <dbReference type="SAM" id="Phobius"/>
    </source>
</evidence>
<feature type="transmembrane region" description="Helical" evidence="1">
    <location>
        <begin position="20"/>
        <end position="41"/>
    </location>
</feature>
<comment type="caution">
    <text evidence="2">The sequence shown here is derived from an EMBL/GenBank/DDBJ whole genome shotgun (WGS) entry which is preliminary data.</text>
</comment>